<accession>A0A3B0Y892</accession>
<dbReference type="InterPro" id="IPR001057">
    <property type="entry name" value="Glu/AcGlu_kinase"/>
</dbReference>
<dbReference type="GO" id="GO:0005829">
    <property type="term" value="C:cytosol"/>
    <property type="evidence" value="ECO:0007669"/>
    <property type="project" value="TreeGrafter"/>
</dbReference>
<dbReference type="GO" id="GO:0005524">
    <property type="term" value="F:ATP binding"/>
    <property type="evidence" value="ECO:0007669"/>
    <property type="project" value="UniProtKB-KW"/>
</dbReference>
<keyword evidence="5" id="KW-0547">Nucleotide-binding</keyword>
<keyword evidence="2" id="KW-0028">Amino-acid biosynthesis</keyword>
<sequence length="194" mass="21620">MKTRQQLAKSKRWVIKIGSSLVTNDGRGLDSNAIESWTEQIFQLRQQNKEILLVSSGAVAEGMARLNWNTRPHALHELQAAAAVGQMGLVQTYESCFNKHNILSAQILLTHDDLSNRQRYLNARSTLRSLLKLGVIPIINENDTVATDEIRFGDNDTLAALVANLVEADALIILTDQQGLFSEDPRKNPQAEFI</sequence>
<evidence type="ECO:0000256" key="3">
    <source>
        <dbReference type="ARBA" id="ARBA00022650"/>
    </source>
</evidence>
<dbReference type="InterPro" id="IPR041739">
    <property type="entry name" value="G5K_ProB"/>
</dbReference>
<dbReference type="GO" id="GO:0008652">
    <property type="term" value="P:amino acid biosynthetic process"/>
    <property type="evidence" value="ECO:0007669"/>
    <property type="project" value="UniProtKB-KW"/>
</dbReference>
<dbReference type="FunFam" id="3.40.1160.10:FF:000006">
    <property type="entry name" value="Glutamate 5-kinase"/>
    <property type="match status" value="1"/>
</dbReference>
<dbReference type="CDD" id="cd04242">
    <property type="entry name" value="AAK_G5K_ProB"/>
    <property type="match status" value="1"/>
</dbReference>
<evidence type="ECO:0000313" key="9">
    <source>
        <dbReference type="EMBL" id="VAW73050.1"/>
    </source>
</evidence>
<dbReference type="SUPFAM" id="SSF53633">
    <property type="entry name" value="Carbamate kinase-like"/>
    <property type="match status" value="1"/>
</dbReference>
<dbReference type="GO" id="GO:0004349">
    <property type="term" value="F:glutamate 5-kinase activity"/>
    <property type="evidence" value="ECO:0007669"/>
    <property type="project" value="UniProtKB-EC"/>
</dbReference>
<dbReference type="InterPro" id="IPR005715">
    <property type="entry name" value="Glu_5kinase/COase_Synthase"/>
</dbReference>
<dbReference type="PANTHER" id="PTHR43654">
    <property type="entry name" value="GLUTAMATE 5-KINASE"/>
    <property type="match status" value="1"/>
</dbReference>
<name>A0A3B0Y892_9ZZZZ</name>
<evidence type="ECO:0000256" key="5">
    <source>
        <dbReference type="ARBA" id="ARBA00022741"/>
    </source>
</evidence>
<dbReference type="AlphaFoldDB" id="A0A3B0Y892"/>
<evidence type="ECO:0000256" key="6">
    <source>
        <dbReference type="ARBA" id="ARBA00022777"/>
    </source>
</evidence>
<keyword evidence="4 9" id="KW-0808">Transferase</keyword>
<dbReference type="InterPro" id="IPR001048">
    <property type="entry name" value="Asp/Glu/Uridylate_kinase"/>
</dbReference>
<dbReference type="PANTHER" id="PTHR43654:SF1">
    <property type="entry name" value="ISOPENTENYL PHOSPHATE KINASE"/>
    <property type="match status" value="1"/>
</dbReference>
<evidence type="ECO:0000256" key="1">
    <source>
        <dbReference type="ARBA" id="ARBA00022490"/>
    </source>
</evidence>
<evidence type="ECO:0000256" key="4">
    <source>
        <dbReference type="ARBA" id="ARBA00022679"/>
    </source>
</evidence>
<dbReference type="EMBL" id="UOFJ01000697">
    <property type="protein sequence ID" value="VAW73050.1"/>
    <property type="molecule type" value="Genomic_DNA"/>
</dbReference>
<evidence type="ECO:0000256" key="2">
    <source>
        <dbReference type="ARBA" id="ARBA00022605"/>
    </source>
</evidence>
<keyword evidence="1" id="KW-0963">Cytoplasm</keyword>
<dbReference type="Gene3D" id="3.40.1160.10">
    <property type="entry name" value="Acetylglutamate kinase-like"/>
    <property type="match status" value="1"/>
</dbReference>
<evidence type="ECO:0000256" key="7">
    <source>
        <dbReference type="ARBA" id="ARBA00022840"/>
    </source>
</evidence>
<protein>
    <submittedName>
        <fullName evidence="9">Glutamate 5-kinase / RNA-binding C-terminal domain PUA</fullName>
        <ecNumber evidence="9">2.7.2.11</ecNumber>
    </submittedName>
</protein>
<proteinExistence type="predicted"/>
<organism evidence="9">
    <name type="scientific">hydrothermal vent metagenome</name>
    <dbReference type="NCBI Taxonomy" id="652676"/>
    <lineage>
        <taxon>unclassified sequences</taxon>
        <taxon>metagenomes</taxon>
        <taxon>ecological metagenomes</taxon>
    </lineage>
</organism>
<keyword evidence="3" id="KW-0641">Proline biosynthesis</keyword>
<reference evidence="9" key="1">
    <citation type="submission" date="2018-06" db="EMBL/GenBank/DDBJ databases">
        <authorList>
            <person name="Zhirakovskaya E."/>
        </authorList>
    </citation>
    <scope>NUCLEOTIDE SEQUENCE</scope>
</reference>
<dbReference type="NCBIfam" id="TIGR01027">
    <property type="entry name" value="proB"/>
    <property type="match status" value="1"/>
</dbReference>
<dbReference type="EC" id="2.7.2.11" evidence="9"/>
<keyword evidence="6 9" id="KW-0418">Kinase</keyword>
<evidence type="ECO:0000259" key="8">
    <source>
        <dbReference type="Pfam" id="PF00696"/>
    </source>
</evidence>
<gene>
    <name evidence="9" type="ORF">MNBD_GAMMA10-3285</name>
</gene>
<dbReference type="InterPro" id="IPR036393">
    <property type="entry name" value="AceGlu_kinase-like_sf"/>
</dbReference>
<dbReference type="PRINTS" id="PR00474">
    <property type="entry name" value="GLU5KINASE"/>
</dbReference>
<keyword evidence="7" id="KW-0067">ATP-binding</keyword>
<feature type="non-terminal residue" evidence="9">
    <location>
        <position position="194"/>
    </location>
</feature>
<feature type="domain" description="Aspartate/glutamate/uridylate kinase" evidence="8">
    <location>
        <begin position="11"/>
        <end position="194"/>
    </location>
</feature>
<dbReference type="Pfam" id="PF00696">
    <property type="entry name" value="AA_kinase"/>
    <property type="match status" value="1"/>
</dbReference>